<gene>
    <name evidence="3" type="ORF">BBAD15_g9837</name>
</gene>
<comment type="caution">
    <text evidence="3">The sequence shown here is derived from an EMBL/GenBank/DDBJ whole genome shotgun (WGS) entry which is preliminary data.</text>
</comment>
<proteinExistence type="predicted"/>
<organism evidence="3 4">
    <name type="scientific">Beauveria bassiana D1-5</name>
    <dbReference type="NCBI Taxonomy" id="1245745"/>
    <lineage>
        <taxon>Eukaryota</taxon>
        <taxon>Fungi</taxon>
        <taxon>Dikarya</taxon>
        <taxon>Ascomycota</taxon>
        <taxon>Pezizomycotina</taxon>
        <taxon>Sordariomycetes</taxon>
        <taxon>Hypocreomycetidae</taxon>
        <taxon>Hypocreales</taxon>
        <taxon>Cordycipitaceae</taxon>
        <taxon>Beauveria</taxon>
    </lineage>
</organism>
<protein>
    <recommendedName>
        <fullName evidence="2">Transcriptional regulatory protein RXT2 N-terminal domain-containing protein</fullName>
    </recommendedName>
</protein>
<dbReference type="OrthoDB" id="2405722at2759"/>
<dbReference type="PANTHER" id="PTHR28232">
    <property type="entry name" value="TRANSCRIPTIONAL REGULATORY PROTEIN RXT2"/>
    <property type="match status" value="1"/>
</dbReference>
<accession>A0A0A2VAI4</accession>
<reference evidence="3 4" key="1">
    <citation type="submission" date="2012-10" db="EMBL/GenBank/DDBJ databases">
        <title>Genome sequencing and analysis of entomopathogenic fungi Beauveria bassiana D1-5.</title>
        <authorList>
            <person name="Li Q."/>
            <person name="Wang L."/>
            <person name="Zhang Z."/>
            <person name="Wang Q."/>
            <person name="Ren J."/>
            <person name="Wang M."/>
            <person name="Xu W."/>
            <person name="Wang J."/>
            <person name="Lu Y."/>
            <person name="Du Q."/>
            <person name="Sun Z."/>
        </authorList>
    </citation>
    <scope>NUCLEOTIDE SEQUENCE [LARGE SCALE GENOMIC DNA]</scope>
    <source>
        <strain evidence="3 4">D1-5</strain>
    </source>
</reference>
<evidence type="ECO:0000256" key="1">
    <source>
        <dbReference type="SAM" id="MobiDB-lite"/>
    </source>
</evidence>
<feature type="region of interest" description="Disordered" evidence="1">
    <location>
        <begin position="22"/>
        <end position="42"/>
    </location>
</feature>
<dbReference type="HOGENOM" id="CLU_030828_0_0_1"/>
<feature type="region of interest" description="Disordered" evidence="1">
    <location>
        <begin position="271"/>
        <end position="300"/>
    </location>
</feature>
<dbReference type="InterPro" id="IPR013904">
    <property type="entry name" value="RXT2_N"/>
</dbReference>
<evidence type="ECO:0000313" key="4">
    <source>
        <dbReference type="Proteomes" id="UP000030106"/>
    </source>
</evidence>
<feature type="domain" description="Transcriptional regulatory protein RXT2 N-terminal" evidence="2">
    <location>
        <begin position="74"/>
        <end position="215"/>
    </location>
</feature>
<name>A0A0A2VAI4_BEABA</name>
<dbReference type="EMBL" id="ANFO01000998">
    <property type="protein sequence ID" value="KGQ04901.1"/>
    <property type="molecule type" value="Genomic_DNA"/>
</dbReference>
<dbReference type="GO" id="GO:0033698">
    <property type="term" value="C:Rpd3L complex"/>
    <property type="evidence" value="ECO:0007669"/>
    <property type="project" value="TreeGrafter"/>
</dbReference>
<sequence>MATQQILFAETIAGMKKAFKRRAYGKKTRPSQRLVASTTRTRKRKNAIANRWGGFLPRSRTTESDSDSEIEYYSNRGHKLKKKGRFAHKGQLVPPSGPSAYKEEIDYAGSRRSIIYRNPPLVDDDGYEVFSEDEPDRVESAVQAAAELNPYANIRLEHTLAPLIAATDLASHPTLSKPFLSKRLDELVDHSCKLMRKENHSLWEVRQLWTSLYGDNTWIPCELMIGENDTQLYTQDQVTRRLEALSANTEKAAVNGDAGAELATLNGTRTEFGDDLNNGGDVSMDDAGASNGDIDTRDKDTAKDFAKDGANITTQNHKDGTIDSTDAEGGLGKADSATRAVEENAAGVIHGIFLPPATARPDRDLGLPASEADDIRRLLALYVQKQEEVCRGTYKLHRGLLKAQRLRGDVLRWSKAEAHCGANRDMSDGEDWYDKEEWGLDEDLKKGHEEEEEDTTTQAKKTRARR</sequence>
<evidence type="ECO:0000313" key="3">
    <source>
        <dbReference type="EMBL" id="KGQ04901.1"/>
    </source>
</evidence>
<dbReference type="Pfam" id="PF08595">
    <property type="entry name" value="RXT2_N"/>
    <property type="match status" value="1"/>
</dbReference>
<dbReference type="PANTHER" id="PTHR28232:SF1">
    <property type="entry name" value="TRANSCRIPTIONAL REGULATORY PROTEIN RXT2"/>
    <property type="match status" value="1"/>
</dbReference>
<dbReference type="AlphaFoldDB" id="A0A0A2VAI4"/>
<dbReference type="eggNOG" id="ENOG502S5XA">
    <property type="taxonomic scope" value="Eukaryota"/>
</dbReference>
<feature type="region of interest" description="Disordered" evidence="1">
    <location>
        <begin position="443"/>
        <end position="466"/>
    </location>
</feature>
<dbReference type="GO" id="GO:0005829">
    <property type="term" value="C:cytosol"/>
    <property type="evidence" value="ECO:0007669"/>
    <property type="project" value="TreeGrafter"/>
</dbReference>
<dbReference type="Proteomes" id="UP000030106">
    <property type="component" value="Unassembled WGS sequence"/>
</dbReference>
<feature type="region of interest" description="Disordered" evidence="1">
    <location>
        <begin position="312"/>
        <end position="331"/>
    </location>
</feature>
<dbReference type="InterPro" id="IPR039602">
    <property type="entry name" value="Rxt2"/>
</dbReference>
<evidence type="ECO:0000259" key="2">
    <source>
        <dbReference type="Pfam" id="PF08595"/>
    </source>
</evidence>
<dbReference type="STRING" id="1245745.A0A0A2VAI4"/>